<keyword evidence="1" id="KW-0812">Transmembrane</keyword>
<feature type="transmembrane region" description="Helical" evidence="1">
    <location>
        <begin position="109"/>
        <end position="132"/>
    </location>
</feature>
<protein>
    <recommendedName>
        <fullName evidence="4">Glycosyltransferase RgtA/B/C/D-like domain-containing protein</fullName>
    </recommendedName>
</protein>
<feature type="transmembrane region" description="Helical" evidence="1">
    <location>
        <begin position="369"/>
        <end position="388"/>
    </location>
</feature>
<feature type="transmembrane region" description="Helical" evidence="1">
    <location>
        <begin position="400"/>
        <end position="422"/>
    </location>
</feature>
<comment type="caution">
    <text evidence="2">The sequence shown here is derived from an EMBL/GenBank/DDBJ whole genome shotgun (WGS) entry which is preliminary data.</text>
</comment>
<feature type="transmembrane region" description="Helical" evidence="1">
    <location>
        <begin position="27"/>
        <end position="46"/>
    </location>
</feature>
<keyword evidence="1" id="KW-0472">Membrane</keyword>
<dbReference type="AlphaFoldDB" id="A0A2S6NDI1"/>
<dbReference type="EMBL" id="NHRY01000164">
    <property type="protein sequence ID" value="PPQ32644.1"/>
    <property type="molecule type" value="Genomic_DNA"/>
</dbReference>
<reference evidence="2 3" key="1">
    <citation type="journal article" date="2018" name="Arch. Microbiol.">
        <title>New insights into the metabolic potential of the phototrophic purple bacterium Rhodopila globiformis DSM 161(T) from its draft genome sequence and evidence for a vanadium-dependent nitrogenase.</title>
        <authorList>
            <person name="Imhoff J.F."/>
            <person name="Rahn T."/>
            <person name="Kunzel S."/>
            <person name="Neulinger S.C."/>
        </authorList>
    </citation>
    <scope>NUCLEOTIDE SEQUENCE [LARGE SCALE GENOMIC DNA]</scope>
    <source>
        <strain evidence="2 3">DSM 161</strain>
    </source>
</reference>
<dbReference type="Proteomes" id="UP000239724">
    <property type="component" value="Unassembled WGS sequence"/>
</dbReference>
<gene>
    <name evidence="2" type="ORF">CCS01_15515</name>
</gene>
<name>A0A2S6NDI1_RHOGL</name>
<keyword evidence="3" id="KW-1185">Reference proteome</keyword>
<feature type="transmembrane region" description="Helical" evidence="1">
    <location>
        <begin position="344"/>
        <end position="363"/>
    </location>
</feature>
<feature type="transmembrane region" description="Helical" evidence="1">
    <location>
        <begin position="320"/>
        <end position="337"/>
    </location>
</feature>
<sequence length="444" mass="48536">MIEMITRLPFPGNSVFRARSSGVLQRLDALLAVALYLAAFALYAPFGLRLAQGRYLDYYNLAFDFDPYRTLRTLALSPPDAQGFKHPLILLLRAPAWLLVQSGVAPKSAAVLEMVAFGSGTVVLCFLFLRLAAAARAEALALTALFALTSTQILTSLITESYGFSGFAITLVWLIAMVRLRDPNRLSGLRVLAAVMALGVTVTNAVQPMLAELLVAWRQRGLARAIRQVIRFGMVVGAIAALLGVAIWFRELWAAVHHPVLALKEIWWQQTKGPRTDILAELKAFFGFSFVAPHYSWLMLPEGTNMRDFRQSAFALPGSIAAPAWLAFWMVGTVAGLRHHRYRWIALGLLAATAFNLLFHTHFQFRGSLFIYAAHLHFTIFALGAGLAPWLAGQSRRLRGAYVCVVLALAALIGANNLPIAAQFVSGFDQVDTPCPAPCADGLG</sequence>
<organism evidence="2 3">
    <name type="scientific">Rhodopila globiformis</name>
    <name type="common">Rhodopseudomonas globiformis</name>
    <dbReference type="NCBI Taxonomy" id="1071"/>
    <lineage>
        <taxon>Bacteria</taxon>
        <taxon>Pseudomonadati</taxon>
        <taxon>Pseudomonadota</taxon>
        <taxon>Alphaproteobacteria</taxon>
        <taxon>Acetobacterales</taxon>
        <taxon>Acetobacteraceae</taxon>
        <taxon>Rhodopila</taxon>
    </lineage>
</organism>
<evidence type="ECO:0000313" key="2">
    <source>
        <dbReference type="EMBL" id="PPQ32644.1"/>
    </source>
</evidence>
<evidence type="ECO:0000313" key="3">
    <source>
        <dbReference type="Proteomes" id="UP000239724"/>
    </source>
</evidence>
<feature type="transmembrane region" description="Helical" evidence="1">
    <location>
        <begin position="192"/>
        <end position="217"/>
    </location>
</feature>
<evidence type="ECO:0000256" key="1">
    <source>
        <dbReference type="SAM" id="Phobius"/>
    </source>
</evidence>
<accession>A0A2S6NDI1</accession>
<keyword evidence="1" id="KW-1133">Transmembrane helix</keyword>
<proteinExistence type="predicted"/>
<feature type="transmembrane region" description="Helical" evidence="1">
    <location>
        <begin position="229"/>
        <end position="249"/>
    </location>
</feature>
<evidence type="ECO:0008006" key="4">
    <source>
        <dbReference type="Google" id="ProtNLM"/>
    </source>
</evidence>
<feature type="transmembrane region" description="Helical" evidence="1">
    <location>
        <begin position="164"/>
        <end position="180"/>
    </location>
</feature>